<gene>
    <name evidence="2" type="ORF">GB927_033450</name>
</gene>
<comment type="caution">
    <text evidence="2">The sequence shown here is derived from an EMBL/GenBank/DDBJ whole genome shotgun (WGS) entry which is preliminary data.</text>
</comment>
<evidence type="ECO:0000256" key="1">
    <source>
        <dbReference type="SAM" id="Phobius"/>
    </source>
</evidence>
<accession>A0ABT1RIG4</accession>
<evidence type="ECO:0000313" key="3">
    <source>
        <dbReference type="Proteomes" id="UP000996601"/>
    </source>
</evidence>
<proteinExistence type="predicted"/>
<dbReference type="EMBL" id="WHSB02000028">
    <property type="protein sequence ID" value="MCQ4634973.1"/>
    <property type="molecule type" value="Genomic_DNA"/>
</dbReference>
<dbReference type="Pfam" id="PF06042">
    <property type="entry name" value="NTP_transf_6"/>
    <property type="match status" value="1"/>
</dbReference>
<organism evidence="2 3">
    <name type="scientific">Shinella lacus</name>
    <dbReference type="NCBI Taxonomy" id="2654216"/>
    <lineage>
        <taxon>Bacteria</taxon>
        <taxon>Pseudomonadati</taxon>
        <taxon>Pseudomonadota</taxon>
        <taxon>Alphaproteobacteria</taxon>
        <taxon>Hyphomicrobiales</taxon>
        <taxon>Rhizobiaceae</taxon>
        <taxon>Shinella</taxon>
    </lineage>
</organism>
<evidence type="ECO:0000313" key="2">
    <source>
        <dbReference type="EMBL" id="MCQ4634973.1"/>
    </source>
</evidence>
<keyword evidence="1" id="KW-0472">Membrane</keyword>
<dbReference type="RefSeq" id="WP_256121486.1">
    <property type="nucleotide sequence ID" value="NZ_WHSB02000028.1"/>
</dbReference>
<dbReference type="PANTHER" id="PTHR39166:SF1">
    <property type="entry name" value="BLL1166 PROTEIN"/>
    <property type="match status" value="1"/>
</dbReference>
<dbReference type="PANTHER" id="PTHR39166">
    <property type="entry name" value="BLL1166 PROTEIN"/>
    <property type="match status" value="1"/>
</dbReference>
<reference evidence="2" key="1">
    <citation type="submission" date="2021-07" db="EMBL/GenBank/DDBJ databases">
        <title>Shinella sp. nov., a novel member of the genus Shinella from water.</title>
        <authorList>
            <person name="Deng Y."/>
        </authorList>
    </citation>
    <scope>NUCLEOTIDE SEQUENCE</scope>
    <source>
        <strain evidence="2">CPCC 100929</strain>
    </source>
</reference>
<feature type="transmembrane region" description="Helical" evidence="1">
    <location>
        <begin position="63"/>
        <end position="84"/>
    </location>
</feature>
<name>A0ABT1RIG4_9HYPH</name>
<dbReference type="Proteomes" id="UP000996601">
    <property type="component" value="Unassembled WGS sequence"/>
</dbReference>
<keyword evidence="1" id="KW-1133">Transmembrane helix</keyword>
<keyword evidence="1" id="KW-0812">Transmembrane</keyword>
<sequence>MTEQKRQKGVCALFSWTTITTQAVHPPEVHDRQDSRIEDYTKKAVILKQIMSNKARRYQKINAAQNIATVVVSSFLLFFGFSGIDKIQKYASWISPVSIDVTELFFNLSMFLLFLIGTLHLVFRFPDKQSQSEKAVASLASLVNEISDTITTRGNLVASDEPSKIELVRTRYEAIAENIPANSDKEFIRAKRDLAKKEQRKPHLQVRPQQLFDPIQQERIVASIVLGSRTMVDVLIALRETNEGLYLGGGLVRNAVWDYLHGYASPTAVDDVDVAYFNGLDAEKRHDEDLEKKLLVRIPNVHWSVKNQARMNLVNGEAAYASLENAISRWPETATAFVVRLKPTGKLEFIAPYGFDDLLRLTVTNTPAFANRVDVIKKRIDQKKWRILWPRLRISFASDDGASTGDVSV</sequence>
<protein>
    <submittedName>
        <fullName evidence="2">Nucleotidyltransferase family protein</fullName>
    </submittedName>
</protein>
<feature type="transmembrane region" description="Helical" evidence="1">
    <location>
        <begin position="104"/>
        <end position="123"/>
    </location>
</feature>
<keyword evidence="3" id="KW-1185">Reference proteome</keyword>
<dbReference type="InterPro" id="IPR009267">
    <property type="entry name" value="NTP_transf_6"/>
</dbReference>